<evidence type="ECO:0000256" key="1">
    <source>
        <dbReference type="SAM" id="MobiDB-lite"/>
    </source>
</evidence>
<gene>
    <name evidence="2" type="ORF">FRZ67_15155</name>
</gene>
<proteinExistence type="predicted"/>
<name>A0A5B8VBD1_9BACT</name>
<organism evidence="2 3">
    <name type="scientific">Panacibacter ginsenosidivorans</name>
    <dbReference type="NCBI Taxonomy" id="1813871"/>
    <lineage>
        <taxon>Bacteria</taxon>
        <taxon>Pseudomonadati</taxon>
        <taxon>Bacteroidota</taxon>
        <taxon>Chitinophagia</taxon>
        <taxon>Chitinophagales</taxon>
        <taxon>Chitinophagaceae</taxon>
        <taxon>Panacibacter</taxon>
    </lineage>
</organism>
<sequence length="83" mass="9183">MQSDATAGRYNSLHNSGTAELTDITLLSDYFPKPFISLPPFGILGIPFTVVGTQEDPQVKLRCEKDSDKLEETQEKADPDEPQ</sequence>
<dbReference type="Proteomes" id="UP000321533">
    <property type="component" value="Chromosome"/>
</dbReference>
<evidence type="ECO:0000313" key="3">
    <source>
        <dbReference type="Proteomes" id="UP000321533"/>
    </source>
</evidence>
<dbReference type="AlphaFoldDB" id="A0A5B8VBD1"/>
<feature type="region of interest" description="Disordered" evidence="1">
    <location>
        <begin position="62"/>
        <end position="83"/>
    </location>
</feature>
<dbReference type="OrthoDB" id="596403at2"/>
<protein>
    <submittedName>
        <fullName evidence="2">Uncharacterized protein</fullName>
    </submittedName>
</protein>
<dbReference type="KEGG" id="pgin:FRZ67_15155"/>
<reference evidence="2 3" key="1">
    <citation type="journal article" date="2016" name="Int. J. Syst. Evol. Microbiol.">
        <title>Panacibacter ginsenosidivorans gen. nov., sp. nov., with ginsenoside converting activity isolated from soil of a ginseng field.</title>
        <authorList>
            <person name="Siddiqi M.Z."/>
            <person name="Muhammad Shafi S."/>
            <person name="Choi K.D."/>
            <person name="Im W.T."/>
        </authorList>
    </citation>
    <scope>NUCLEOTIDE SEQUENCE [LARGE SCALE GENOMIC DNA]</scope>
    <source>
        <strain evidence="2 3">Gsoil1550</strain>
    </source>
</reference>
<evidence type="ECO:0000313" key="2">
    <source>
        <dbReference type="EMBL" id="QEC68579.1"/>
    </source>
</evidence>
<keyword evidence="3" id="KW-1185">Reference proteome</keyword>
<dbReference type="EMBL" id="CP042435">
    <property type="protein sequence ID" value="QEC68579.1"/>
    <property type="molecule type" value="Genomic_DNA"/>
</dbReference>
<accession>A0A5B8VBD1</accession>
<dbReference type="RefSeq" id="WP_147190745.1">
    <property type="nucleotide sequence ID" value="NZ_CP042435.1"/>
</dbReference>